<proteinExistence type="predicted"/>
<reference evidence="2" key="1">
    <citation type="journal article" date="2014" name="Genome">
        <title>Draft Genome Sequences of Three Strains of Bacteroides pyogenes Isolated from a Cat and Swine.</title>
        <authorList>
            <person name="Sakamoto M."/>
            <person name="Oshima K."/>
            <person name="Suda W."/>
            <person name="Kitamura K."/>
            <person name="Iida T."/>
            <person name="Hattori M."/>
            <person name="Ohkuma M."/>
        </authorList>
    </citation>
    <scope>NUCLEOTIDE SEQUENCE [LARGE SCALE GENOMIC DNA]</scope>
    <source>
        <strain evidence="2">JCM 6294</strain>
    </source>
</reference>
<accession>W4PEC2</accession>
<comment type="caution">
    <text evidence="1">The sequence shown here is derived from an EMBL/GenBank/DDBJ whole genome shotgun (WGS) entry which is preliminary data.</text>
</comment>
<sequence length="81" mass="10186">MDYYNKYMNEMEHLFYQFDHKEIEEKEAIQKVYELKKDECSQQSIMNRFVRSIPDSRHKNIDNESTEYINRVYFNKYEQNK</sequence>
<gene>
    <name evidence="1" type="ORF">JCM6294_979</name>
</gene>
<organism evidence="1 2">
    <name type="scientific">Bacteroides pyogenes DSM 20611 = JCM 6294</name>
    <dbReference type="NCBI Taxonomy" id="1121100"/>
    <lineage>
        <taxon>Bacteria</taxon>
        <taxon>Pseudomonadati</taxon>
        <taxon>Bacteroidota</taxon>
        <taxon>Bacteroidia</taxon>
        <taxon>Bacteroidales</taxon>
        <taxon>Bacteroidaceae</taxon>
        <taxon>Bacteroides</taxon>
    </lineage>
</organism>
<dbReference type="AlphaFoldDB" id="W4PEC2"/>
<dbReference type="EMBL" id="BAIR01000005">
    <property type="protein sequence ID" value="GAE18122.1"/>
    <property type="molecule type" value="Genomic_DNA"/>
</dbReference>
<dbReference type="STRING" id="1121100.GCA_000428105_00572"/>
<protein>
    <submittedName>
        <fullName evidence="1">Uncharacterized protein</fullName>
    </submittedName>
</protein>
<evidence type="ECO:0000313" key="2">
    <source>
        <dbReference type="Proteomes" id="UP000018842"/>
    </source>
</evidence>
<dbReference type="Proteomes" id="UP000018842">
    <property type="component" value="Unassembled WGS sequence"/>
</dbReference>
<evidence type="ECO:0000313" key="1">
    <source>
        <dbReference type="EMBL" id="GAE18122.1"/>
    </source>
</evidence>
<name>W4PEC2_9BACE</name>